<accession>A0ABR8XLE1</accession>
<comment type="similarity">
    <text evidence="6">Belongs to the UPF0316 family.</text>
</comment>
<keyword evidence="10" id="KW-1185">Reference proteome</keyword>
<dbReference type="Pfam" id="PF18955">
    <property type="entry name" value="DUF5698"/>
    <property type="match status" value="1"/>
</dbReference>
<evidence type="ECO:0000256" key="2">
    <source>
        <dbReference type="ARBA" id="ARBA00022475"/>
    </source>
</evidence>
<feature type="domain" description="DUF2179" evidence="7">
    <location>
        <begin position="112"/>
        <end position="161"/>
    </location>
</feature>
<protein>
    <recommendedName>
        <fullName evidence="6">UPF0316 protein H9632_06735</fullName>
    </recommendedName>
</protein>
<feature type="transmembrane region" description="Helical" evidence="6">
    <location>
        <begin position="58"/>
        <end position="78"/>
    </location>
</feature>
<evidence type="ECO:0000256" key="3">
    <source>
        <dbReference type="ARBA" id="ARBA00022692"/>
    </source>
</evidence>
<keyword evidence="4 6" id="KW-1133">Transmembrane helix</keyword>
<dbReference type="Pfam" id="PF10035">
    <property type="entry name" value="DUF2179"/>
    <property type="match status" value="1"/>
</dbReference>
<dbReference type="RefSeq" id="WP_191703348.1">
    <property type="nucleotide sequence ID" value="NZ_JACSPW010000005.1"/>
</dbReference>
<sequence>MQEILLILAIQLVYVPLMTLRTIFLVKNMRLLASIFGVLEVLINVFALSIIFSGDQNFIAMLVYALGFGLGIPLGTMIEGKLAVGYVSVTINTQEKNQELIDMLRDNGFAITTYISQGRDSDRFKYEILAKRNREKELFNLVESIEPKAFIISYEPKSFRGGFLVDRMRNKKFKLKKKTGEN</sequence>
<evidence type="ECO:0000256" key="1">
    <source>
        <dbReference type="ARBA" id="ARBA00004651"/>
    </source>
</evidence>
<dbReference type="NCBIfam" id="NF003194">
    <property type="entry name" value="PRK04164.1-5"/>
    <property type="match status" value="1"/>
</dbReference>
<comment type="subcellular location">
    <subcellularLocation>
        <location evidence="1 6">Cell membrane</location>
        <topology evidence="1 6">Multi-pass membrane protein</topology>
    </subcellularLocation>
</comment>
<dbReference type="PANTHER" id="PTHR40060">
    <property type="entry name" value="UPF0316 PROTEIN YEBE"/>
    <property type="match status" value="1"/>
</dbReference>
<evidence type="ECO:0000313" key="9">
    <source>
        <dbReference type="EMBL" id="MBD8032757.1"/>
    </source>
</evidence>
<feature type="transmembrane region" description="Helical" evidence="6">
    <location>
        <begin position="31"/>
        <end position="52"/>
    </location>
</feature>
<proteinExistence type="inferred from homology"/>
<dbReference type="CDD" id="cd16381">
    <property type="entry name" value="YitT_C_like_1"/>
    <property type="match status" value="1"/>
</dbReference>
<evidence type="ECO:0000259" key="7">
    <source>
        <dbReference type="Pfam" id="PF10035"/>
    </source>
</evidence>
<evidence type="ECO:0000259" key="8">
    <source>
        <dbReference type="Pfam" id="PF18955"/>
    </source>
</evidence>
<keyword evidence="2 6" id="KW-1003">Cell membrane</keyword>
<dbReference type="HAMAP" id="MF_01515">
    <property type="entry name" value="UPF0316"/>
    <property type="match status" value="1"/>
</dbReference>
<gene>
    <name evidence="9" type="ORF">H9632_06735</name>
</gene>
<evidence type="ECO:0000313" key="10">
    <source>
        <dbReference type="Proteomes" id="UP000600565"/>
    </source>
</evidence>
<feature type="transmembrane region" description="Helical" evidence="6">
    <location>
        <begin position="6"/>
        <end position="24"/>
    </location>
</feature>
<name>A0ABR8XLE1_9BACL</name>
<dbReference type="InterPro" id="IPR044035">
    <property type="entry name" value="DUF5698"/>
</dbReference>
<dbReference type="EMBL" id="JACSPW010000005">
    <property type="protein sequence ID" value="MBD8032757.1"/>
    <property type="molecule type" value="Genomic_DNA"/>
</dbReference>
<evidence type="ECO:0000256" key="4">
    <source>
        <dbReference type="ARBA" id="ARBA00022989"/>
    </source>
</evidence>
<evidence type="ECO:0000256" key="6">
    <source>
        <dbReference type="HAMAP-Rule" id="MF_01515"/>
    </source>
</evidence>
<keyword evidence="3 6" id="KW-0812">Transmembrane</keyword>
<dbReference type="Proteomes" id="UP000600565">
    <property type="component" value="Unassembled WGS sequence"/>
</dbReference>
<feature type="domain" description="DUF5698" evidence="8">
    <location>
        <begin position="19"/>
        <end position="76"/>
    </location>
</feature>
<dbReference type="PANTHER" id="PTHR40060:SF1">
    <property type="entry name" value="UPF0316 PROTEIN YEBE"/>
    <property type="match status" value="1"/>
</dbReference>
<organism evidence="9 10">
    <name type="scientific">Solibacillus merdavium</name>
    <dbReference type="NCBI Taxonomy" id="2762218"/>
    <lineage>
        <taxon>Bacteria</taxon>
        <taxon>Bacillati</taxon>
        <taxon>Bacillota</taxon>
        <taxon>Bacilli</taxon>
        <taxon>Bacillales</taxon>
        <taxon>Caryophanaceae</taxon>
        <taxon>Solibacillus</taxon>
    </lineage>
</organism>
<reference evidence="9 10" key="1">
    <citation type="submission" date="2020-08" db="EMBL/GenBank/DDBJ databases">
        <title>A Genomic Blueprint of the Chicken Gut Microbiome.</title>
        <authorList>
            <person name="Gilroy R."/>
            <person name="Ravi A."/>
            <person name="Getino M."/>
            <person name="Pursley I."/>
            <person name="Horton D.L."/>
            <person name="Alikhan N.-F."/>
            <person name="Baker D."/>
            <person name="Gharbi K."/>
            <person name="Hall N."/>
            <person name="Watson M."/>
            <person name="Adriaenssens E.M."/>
            <person name="Foster-Nyarko E."/>
            <person name="Jarju S."/>
            <person name="Secka A."/>
            <person name="Antonio M."/>
            <person name="Oren A."/>
            <person name="Chaudhuri R."/>
            <person name="La Ragione R.M."/>
            <person name="Hildebrand F."/>
            <person name="Pallen M.J."/>
        </authorList>
    </citation>
    <scope>NUCLEOTIDE SEQUENCE [LARGE SCALE GENOMIC DNA]</scope>
    <source>
        <strain evidence="9 10">Sa1YVA6</strain>
    </source>
</reference>
<keyword evidence="5 6" id="KW-0472">Membrane</keyword>
<evidence type="ECO:0000256" key="5">
    <source>
        <dbReference type="ARBA" id="ARBA00023136"/>
    </source>
</evidence>
<dbReference type="InterPro" id="IPR019264">
    <property type="entry name" value="DUF2179"/>
</dbReference>
<dbReference type="InterPro" id="IPR022930">
    <property type="entry name" value="UPF0316"/>
</dbReference>
<comment type="caution">
    <text evidence="9">The sequence shown here is derived from an EMBL/GenBank/DDBJ whole genome shotgun (WGS) entry which is preliminary data.</text>
</comment>